<dbReference type="RefSeq" id="WP_253740223.1">
    <property type="nucleotide sequence ID" value="NZ_BAABKA010000102.1"/>
</dbReference>
<dbReference type="GO" id="GO:0006310">
    <property type="term" value="P:DNA recombination"/>
    <property type="evidence" value="ECO:0007669"/>
    <property type="project" value="UniProtKB-KW"/>
</dbReference>
<evidence type="ECO:0000259" key="2">
    <source>
        <dbReference type="PROSITE" id="PS51898"/>
    </source>
</evidence>
<proteinExistence type="predicted"/>
<evidence type="ECO:0000313" key="3">
    <source>
        <dbReference type="EMBL" id="MCP2353707.1"/>
    </source>
</evidence>
<name>A0A9X2JY22_9ACTN</name>
<evidence type="ECO:0000256" key="1">
    <source>
        <dbReference type="ARBA" id="ARBA00023172"/>
    </source>
</evidence>
<dbReference type="EMBL" id="JAMZEB010000001">
    <property type="protein sequence ID" value="MCP2353707.1"/>
    <property type="molecule type" value="Genomic_DNA"/>
</dbReference>
<keyword evidence="4" id="KW-1185">Reference proteome</keyword>
<dbReference type="InterPro" id="IPR011010">
    <property type="entry name" value="DNA_brk_join_enz"/>
</dbReference>
<dbReference type="Gene3D" id="1.10.443.10">
    <property type="entry name" value="Intergrase catalytic core"/>
    <property type="match status" value="1"/>
</dbReference>
<dbReference type="Proteomes" id="UP001139648">
    <property type="component" value="Unassembled WGS sequence"/>
</dbReference>
<accession>A0A9X2JY22</accession>
<dbReference type="Pfam" id="PF00589">
    <property type="entry name" value="Phage_integrase"/>
    <property type="match status" value="1"/>
</dbReference>
<dbReference type="AlphaFoldDB" id="A0A9X2JY22"/>
<comment type="caution">
    <text evidence="3">The sequence shown here is derived from an EMBL/GenBank/DDBJ whole genome shotgun (WGS) entry which is preliminary data.</text>
</comment>
<dbReference type="GO" id="GO:0003677">
    <property type="term" value="F:DNA binding"/>
    <property type="evidence" value="ECO:0007669"/>
    <property type="project" value="InterPro"/>
</dbReference>
<dbReference type="SUPFAM" id="SSF56349">
    <property type="entry name" value="DNA breaking-rejoining enzymes"/>
    <property type="match status" value="1"/>
</dbReference>
<evidence type="ECO:0000313" key="4">
    <source>
        <dbReference type="Proteomes" id="UP001139648"/>
    </source>
</evidence>
<keyword evidence="1" id="KW-0233">DNA recombination</keyword>
<dbReference type="PANTHER" id="PTHR30349">
    <property type="entry name" value="PHAGE INTEGRASE-RELATED"/>
    <property type="match status" value="1"/>
</dbReference>
<reference evidence="3" key="1">
    <citation type="submission" date="2022-06" db="EMBL/GenBank/DDBJ databases">
        <title>Sequencing the genomes of 1000 actinobacteria strains.</title>
        <authorList>
            <person name="Klenk H.-P."/>
        </authorList>
    </citation>
    <scope>NUCLEOTIDE SEQUENCE</scope>
    <source>
        <strain evidence="3">DSM 46694</strain>
    </source>
</reference>
<gene>
    <name evidence="3" type="ORF">HD597_000727</name>
</gene>
<protein>
    <submittedName>
        <fullName evidence="3">Integrase</fullName>
    </submittedName>
</protein>
<feature type="domain" description="Tyr recombinase" evidence="2">
    <location>
        <begin position="100"/>
        <end position="297"/>
    </location>
</feature>
<dbReference type="PANTHER" id="PTHR30349:SF81">
    <property type="entry name" value="TYROSINE RECOMBINASE XERC"/>
    <property type="match status" value="1"/>
</dbReference>
<dbReference type="InterPro" id="IPR050090">
    <property type="entry name" value="Tyrosine_recombinase_XerCD"/>
</dbReference>
<organism evidence="3 4">
    <name type="scientific">Nonomuraea thailandensis</name>
    <dbReference type="NCBI Taxonomy" id="1188745"/>
    <lineage>
        <taxon>Bacteria</taxon>
        <taxon>Bacillati</taxon>
        <taxon>Actinomycetota</taxon>
        <taxon>Actinomycetes</taxon>
        <taxon>Streptosporangiales</taxon>
        <taxon>Streptosporangiaceae</taxon>
        <taxon>Nonomuraea</taxon>
    </lineage>
</organism>
<dbReference type="InterPro" id="IPR002104">
    <property type="entry name" value="Integrase_catalytic"/>
</dbReference>
<dbReference type="InterPro" id="IPR013762">
    <property type="entry name" value="Integrase-like_cat_sf"/>
</dbReference>
<dbReference type="GO" id="GO:0015074">
    <property type="term" value="P:DNA integration"/>
    <property type="evidence" value="ECO:0007669"/>
    <property type="project" value="InterPro"/>
</dbReference>
<sequence length="307" mass="33992">MTDFQAAAEQYLALRRALGFKLTQSQRMLNSFTRYLHEQEAAVITTQIALEWSVLPAQASRWWWRQRLSVVRGFARYLQAFDPATEIPPTGLIYSPVPRAIPYAFSEYDVAALMTAAGALDPPLRAATYRTLIGLVAITGMRIGEAIALDDDDVRPHDRLIVVRDTKFGKSRQLVIHPTAAAALADYARTRQHHRPHPVTSAFFVSTVGTRLHYPNVSALFRRLAGQAGLSHPDNRSPRMHDLRHGFAMTTLAGWHADGIDAEPLLPVLSAYLGHATPAGTYWYLSATPGLLGQAARRLEASTEARS</sequence>
<dbReference type="PROSITE" id="PS51898">
    <property type="entry name" value="TYR_RECOMBINASE"/>
    <property type="match status" value="1"/>
</dbReference>